<dbReference type="InterPro" id="IPR013783">
    <property type="entry name" value="Ig-like_fold"/>
</dbReference>
<dbReference type="CDD" id="cd00063">
    <property type="entry name" value="FN3"/>
    <property type="match status" value="1"/>
</dbReference>
<keyword evidence="6" id="KW-1185">Reference proteome</keyword>
<accession>A0A8S3TBU3</accession>
<dbReference type="PANTHER" id="PTHR24320:SF152">
    <property type="entry name" value="SHORT-CHAIN DEHYDROGENASE_REDUCTASE FAMILY PROTEIN"/>
    <property type="match status" value="1"/>
</dbReference>
<dbReference type="PROSITE" id="PS50853">
    <property type="entry name" value="FN3"/>
    <property type="match status" value="1"/>
</dbReference>
<evidence type="ECO:0000256" key="2">
    <source>
        <dbReference type="ARBA" id="ARBA00023002"/>
    </source>
</evidence>
<dbReference type="Gene3D" id="3.40.50.720">
    <property type="entry name" value="NAD(P)-binding Rossmann-like Domain"/>
    <property type="match status" value="1"/>
</dbReference>
<feature type="domain" description="Fibronectin type-III" evidence="4">
    <location>
        <begin position="663"/>
        <end position="769"/>
    </location>
</feature>
<dbReference type="Proteomes" id="UP000683360">
    <property type="component" value="Unassembled WGS sequence"/>
</dbReference>
<keyword evidence="2" id="KW-0560">Oxidoreductase</keyword>
<dbReference type="OrthoDB" id="2434995at2759"/>
<dbReference type="Gene3D" id="2.60.40.10">
    <property type="entry name" value="Immunoglobulins"/>
    <property type="match status" value="1"/>
</dbReference>
<dbReference type="SUPFAM" id="SSF49265">
    <property type="entry name" value="Fibronectin type III"/>
    <property type="match status" value="1"/>
</dbReference>
<feature type="compositionally biased region" description="Polar residues" evidence="3">
    <location>
        <begin position="279"/>
        <end position="310"/>
    </location>
</feature>
<evidence type="ECO:0000313" key="6">
    <source>
        <dbReference type="Proteomes" id="UP000683360"/>
    </source>
</evidence>
<comment type="caution">
    <text evidence="5">The sequence shown here is derived from an EMBL/GenBank/DDBJ whole genome shotgun (WGS) entry which is preliminary data.</text>
</comment>
<gene>
    <name evidence="5" type="ORF">MEDL_43994</name>
</gene>
<feature type="region of interest" description="Disordered" evidence="3">
    <location>
        <begin position="605"/>
        <end position="670"/>
    </location>
</feature>
<sequence>MGSKISFPRIPISKDRVVVVTGGNTGIGYETAKWMAMLGASVIIACRSEKRALEAIARMKSDFQREKEQKTEGVTQTDDISVEFMKLDLSSLESTKEFTDQFIDSGRQLNTLICNAGIAFHPLEYTEDGNETMFQVNYLSQLLLTFHLLPIMKRSGDDSRIILVSSYGHTVHSTPFTVDKIQGKQHNADNFPRFKYYGNSKLYQILQMYFMNRRLADSNVCVLSVHPGLVDTEVTRGFQDLKWMTWGWKIGRGHHNATYSVIRTPTGIEFKRPDKQPIASPTHTMSKGIAQQQSQNQTTPNKSGTKTPPRSSAPVVCQSPQGTQVPVMIQSPPAVTRQLIPITSNLTRPTYSVTTQSQIKQALSLPPQKTQILLSPTQKPPEPPIGQYPCNKTVKSLLDTSRQQQQIIVSNSTKAMLFPTSNNPKVGQVPQQFIMVTSTPSMPTKTNMVTAISNAARPSAKIIDLTDEEEKQIVSHVARTPSIPSVVSSIQSQGNVRNLTPQQAMLPQQNIIFNGPAGTRFVSPNQQPLQLVFNSGAQQIRPGSLLTVVTTPTSAGVRPPVISQQPNVGPPQLRAAQLVPLASLPRGTLPGTTMVTGAQQYNMMRTVRPPPPLQSAPSNQNNQQKSQLPPNPSQLVHPPPTQKQSHPAPLPVQDPPAIKPGEKPLAPKPTLKISRVSQGIVLSWNMTYIAKNHAEIQSYQLFAYQETAAPSTPSLWKKVGDVKALPLPMACTLTQFQEGNRYHFAVRPVDTHGRPGPFSEPSSIHLMPMK</sequence>
<dbReference type="InterPro" id="IPR036116">
    <property type="entry name" value="FN3_sf"/>
</dbReference>
<evidence type="ECO:0000256" key="3">
    <source>
        <dbReference type="SAM" id="MobiDB-lite"/>
    </source>
</evidence>
<dbReference type="PANTHER" id="PTHR24320">
    <property type="entry name" value="RETINOL DEHYDROGENASE"/>
    <property type="match status" value="1"/>
</dbReference>
<dbReference type="InterPro" id="IPR036291">
    <property type="entry name" value="NAD(P)-bd_dom_sf"/>
</dbReference>
<evidence type="ECO:0000313" key="5">
    <source>
        <dbReference type="EMBL" id="CAG2231040.1"/>
    </source>
</evidence>
<feature type="region of interest" description="Disordered" evidence="3">
    <location>
        <begin position="750"/>
        <end position="770"/>
    </location>
</feature>
<dbReference type="InterPro" id="IPR003961">
    <property type="entry name" value="FN3_dom"/>
</dbReference>
<dbReference type="PRINTS" id="PR00081">
    <property type="entry name" value="GDHRDH"/>
</dbReference>
<protein>
    <recommendedName>
        <fullName evidence="4">Fibronectin type-III domain-containing protein</fullName>
    </recommendedName>
</protein>
<dbReference type="Pfam" id="PF16794">
    <property type="entry name" value="fn3_4"/>
    <property type="match status" value="1"/>
</dbReference>
<feature type="compositionally biased region" description="Pro residues" evidence="3">
    <location>
        <begin position="629"/>
        <end position="641"/>
    </location>
</feature>
<evidence type="ECO:0000256" key="1">
    <source>
        <dbReference type="ARBA" id="ARBA00006484"/>
    </source>
</evidence>
<evidence type="ECO:0000259" key="4">
    <source>
        <dbReference type="PROSITE" id="PS50853"/>
    </source>
</evidence>
<dbReference type="EMBL" id="CAJPWZ010002131">
    <property type="protein sequence ID" value="CAG2231040.1"/>
    <property type="molecule type" value="Genomic_DNA"/>
</dbReference>
<dbReference type="SUPFAM" id="SSF51735">
    <property type="entry name" value="NAD(P)-binding Rossmann-fold domains"/>
    <property type="match status" value="1"/>
</dbReference>
<dbReference type="Pfam" id="PF00106">
    <property type="entry name" value="adh_short"/>
    <property type="match status" value="1"/>
</dbReference>
<dbReference type="AlphaFoldDB" id="A0A8S3TBU3"/>
<feature type="region of interest" description="Disordered" evidence="3">
    <location>
        <begin position="271"/>
        <end position="318"/>
    </location>
</feature>
<dbReference type="GO" id="GO:0016491">
    <property type="term" value="F:oxidoreductase activity"/>
    <property type="evidence" value="ECO:0007669"/>
    <property type="project" value="UniProtKB-KW"/>
</dbReference>
<reference evidence="5" key="1">
    <citation type="submission" date="2021-03" db="EMBL/GenBank/DDBJ databases">
        <authorList>
            <person name="Bekaert M."/>
        </authorList>
    </citation>
    <scope>NUCLEOTIDE SEQUENCE</scope>
</reference>
<feature type="compositionally biased region" description="Pro residues" evidence="3">
    <location>
        <begin position="648"/>
        <end position="658"/>
    </location>
</feature>
<feature type="compositionally biased region" description="Polar residues" evidence="3">
    <location>
        <begin position="615"/>
        <end position="628"/>
    </location>
</feature>
<name>A0A8S3TBU3_MYTED</name>
<proteinExistence type="inferred from homology"/>
<organism evidence="5 6">
    <name type="scientific">Mytilus edulis</name>
    <name type="common">Blue mussel</name>
    <dbReference type="NCBI Taxonomy" id="6550"/>
    <lineage>
        <taxon>Eukaryota</taxon>
        <taxon>Metazoa</taxon>
        <taxon>Spiralia</taxon>
        <taxon>Lophotrochozoa</taxon>
        <taxon>Mollusca</taxon>
        <taxon>Bivalvia</taxon>
        <taxon>Autobranchia</taxon>
        <taxon>Pteriomorphia</taxon>
        <taxon>Mytilida</taxon>
        <taxon>Mytiloidea</taxon>
        <taxon>Mytilidae</taxon>
        <taxon>Mytilinae</taxon>
        <taxon>Mytilus</taxon>
    </lineage>
</organism>
<dbReference type="InterPro" id="IPR002347">
    <property type="entry name" value="SDR_fam"/>
</dbReference>
<dbReference type="InterPro" id="IPR056565">
    <property type="entry name" value="Fn3_ATF7IP"/>
</dbReference>
<comment type="similarity">
    <text evidence="1">Belongs to the short-chain dehydrogenases/reductases (SDR) family.</text>
</comment>